<dbReference type="InterPro" id="IPR011006">
    <property type="entry name" value="CheY-like_superfamily"/>
</dbReference>
<dbReference type="InterPro" id="IPR001789">
    <property type="entry name" value="Sig_transdc_resp-reg_receiver"/>
</dbReference>
<dbReference type="PANTHER" id="PTHR44591:SF3">
    <property type="entry name" value="RESPONSE REGULATORY DOMAIN-CONTAINING PROTEIN"/>
    <property type="match status" value="1"/>
</dbReference>
<gene>
    <name evidence="5" type="ORF">H4O21_17310</name>
</gene>
<feature type="region of interest" description="Disordered" evidence="3">
    <location>
        <begin position="157"/>
        <end position="176"/>
    </location>
</feature>
<dbReference type="EMBL" id="JACJFM010000027">
    <property type="protein sequence ID" value="MBB1488366.1"/>
    <property type="molecule type" value="Genomic_DNA"/>
</dbReference>
<reference evidence="5 6" key="1">
    <citation type="submission" date="2020-08" db="EMBL/GenBank/DDBJ databases">
        <title>Oceanospirillum sp. nov. isolated from marine sediment.</title>
        <authorList>
            <person name="Ji X."/>
        </authorList>
    </citation>
    <scope>NUCLEOTIDE SEQUENCE [LARGE SCALE GENOMIC DNA]</scope>
    <source>
        <strain evidence="5 6">D5</strain>
    </source>
</reference>
<sequence length="286" mass="31990">MKIARILIVDDAKFTRDLMVKAVKAEYPKFEVEVAQDGRKAQGMLGRARYDLVLCDWEMPEMSGIELLTWLREEEDNRNRDVPFVMVTSLGDKEYVLEAAEHGVTDYVTKPFNNEQLSSKVTKYLVKQGIISKTELAEQLKKRDRMLGGGGTANVLTQKQGMPSGSGVHSSVSHGIHPAKRVRGKAMLLFGTEKLPVMIRELSTQEVVLMLRTDMSLPAMFQKVTVGFLAGQGDNQQRLSTKGSVIMLQALEKRLDAEVVYAGIRFTDLDDKSQKTLSRIIGLMSH</sequence>
<dbReference type="SUPFAM" id="SSF52172">
    <property type="entry name" value="CheY-like"/>
    <property type="match status" value="1"/>
</dbReference>
<dbReference type="PANTHER" id="PTHR44591">
    <property type="entry name" value="STRESS RESPONSE REGULATOR PROTEIN 1"/>
    <property type="match status" value="1"/>
</dbReference>
<organism evidence="5 6">
    <name type="scientific">Oceanospirillum sediminis</name>
    <dbReference type="NCBI Taxonomy" id="2760088"/>
    <lineage>
        <taxon>Bacteria</taxon>
        <taxon>Pseudomonadati</taxon>
        <taxon>Pseudomonadota</taxon>
        <taxon>Gammaproteobacteria</taxon>
        <taxon>Oceanospirillales</taxon>
        <taxon>Oceanospirillaceae</taxon>
        <taxon>Oceanospirillum</taxon>
    </lineage>
</organism>
<evidence type="ECO:0000313" key="6">
    <source>
        <dbReference type="Proteomes" id="UP000565262"/>
    </source>
</evidence>
<dbReference type="GO" id="GO:0000160">
    <property type="term" value="P:phosphorelay signal transduction system"/>
    <property type="evidence" value="ECO:0007669"/>
    <property type="project" value="InterPro"/>
</dbReference>
<dbReference type="PROSITE" id="PS50110">
    <property type="entry name" value="RESPONSE_REGULATORY"/>
    <property type="match status" value="1"/>
</dbReference>
<evidence type="ECO:0000259" key="4">
    <source>
        <dbReference type="PROSITE" id="PS50110"/>
    </source>
</evidence>
<dbReference type="AlphaFoldDB" id="A0A839IW98"/>
<keyword evidence="6" id="KW-1185">Reference proteome</keyword>
<comment type="caution">
    <text evidence="5">The sequence shown here is derived from an EMBL/GenBank/DDBJ whole genome shotgun (WGS) entry which is preliminary data.</text>
</comment>
<protein>
    <submittedName>
        <fullName evidence="5">Response regulator</fullName>
    </submittedName>
</protein>
<dbReference type="Proteomes" id="UP000565262">
    <property type="component" value="Unassembled WGS sequence"/>
</dbReference>
<dbReference type="Pfam" id="PF00072">
    <property type="entry name" value="Response_reg"/>
    <property type="match status" value="1"/>
</dbReference>
<name>A0A839IW98_9GAMM</name>
<evidence type="ECO:0000256" key="1">
    <source>
        <dbReference type="ARBA" id="ARBA00022553"/>
    </source>
</evidence>
<evidence type="ECO:0000256" key="3">
    <source>
        <dbReference type="SAM" id="MobiDB-lite"/>
    </source>
</evidence>
<feature type="compositionally biased region" description="Low complexity" evidence="3">
    <location>
        <begin position="165"/>
        <end position="175"/>
    </location>
</feature>
<dbReference type="Gene3D" id="3.40.50.2300">
    <property type="match status" value="1"/>
</dbReference>
<evidence type="ECO:0000256" key="2">
    <source>
        <dbReference type="PROSITE-ProRule" id="PRU00169"/>
    </source>
</evidence>
<dbReference type="SMART" id="SM00448">
    <property type="entry name" value="REC"/>
    <property type="match status" value="1"/>
</dbReference>
<feature type="modified residue" description="4-aspartylphosphate" evidence="2">
    <location>
        <position position="56"/>
    </location>
</feature>
<feature type="domain" description="Response regulatory" evidence="4">
    <location>
        <begin position="5"/>
        <end position="125"/>
    </location>
</feature>
<keyword evidence="1 2" id="KW-0597">Phosphoprotein</keyword>
<dbReference type="InterPro" id="IPR050595">
    <property type="entry name" value="Bact_response_regulator"/>
</dbReference>
<proteinExistence type="predicted"/>
<accession>A0A839IW98</accession>
<dbReference type="RefSeq" id="WP_182810137.1">
    <property type="nucleotide sequence ID" value="NZ_JACJFM010000027.1"/>
</dbReference>
<evidence type="ECO:0000313" key="5">
    <source>
        <dbReference type="EMBL" id="MBB1488366.1"/>
    </source>
</evidence>